<evidence type="ECO:0000313" key="6">
    <source>
        <dbReference type="Proteomes" id="UP000228681"/>
    </source>
</evidence>
<dbReference type="PANTHER" id="PTHR11851:SF49">
    <property type="entry name" value="MITOCHONDRIAL-PROCESSING PEPTIDASE SUBUNIT ALPHA"/>
    <property type="match status" value="1"/>
</dbReference>
<evidence type="ECO:0000256" key="2">
    <source>
        <dbReference type="RuleBase" id="RU004447"/>
    </source>
</evidence>
<organism evidence="5 6">
    <name type="scientific">Candidatus Nealsonbacteria bacterium CG23_combo_of_CG06-09_8_20_14_all_36_12</name>
    <dbReference type="NCBI Taxonomy" id="1974718"/>
    <lineage>
        <taxon>Bacteria</taxon>
        <taxon>Candidatus Nealsoniibacteriota</taxon>
    </lineage>
</organism>
<evidence type="ECO:0000259" key="3">
    <source>
        <dbReference type="Pfam" id="PF00675"/>
    </source>
</evidence>
<evidence type="ECO:0000259" key="4">
    <source>
        <dbReference type="Pfam" id="PF05193"/>
    </source>
</evidence>
<accession>A0A2G9Z088</accession>
<proteinExistence type="inferred from homology"/>
<dbReference type="InterPro" id="IPR050361">
    <property type="entry name" value="MPP/UQCRC_Complex"/>
</dbReference>
<dbReference type="InterPro" id="IPR011765">
    <property type="entry name" value="Pept_M16_N"/>
</dbReference>
<dbReference type="GO" id="GO:0046872">
    <property type="term" value="F:metal ion binding"/>
    <property type="evidence" value="ECO:0007669"/>
    <property type="project" value="InterPro"/>
</dbReference>
<dbReference type="PANTHER" id="PTHR11851">
    <property type="entry name" value="METALLOPROTEASE"/>
    <property type="match status" value="1"/>
</dbReference>
<dbReference type="Pfam" id="PF05193">
    <property type="entry name" value="Peptidase_M16_C"/>
    <property type="match status" value="1"/>
</dbReference>
<reference evidence="5 6" key="1">
    <citation type="submission" date="2017-09" db="EMBL/GenBank/DDBJ databases">
        <title>Depth-based differentiation of microbial function through sediment-hosted aquifers and enrichment of novel symbionts in the deep terrestrial subsurface.</title>
        <authorList>
            <person name="Probst A.J."/>
            <person name="Ladd B."/>
            <person name="Jarett J.K."/>
            <person name="Geller-Mcgrath D.E."/>
            <person name="Sieber C.M."/>
            <person name="Emerson J.B."/>
            <person name="Anantharaman K."/>
            <person name="Thomas B.C."/>
            <person name="Malmstrom R."/>
            <person name="Stieglmeier M."/>
            <person name="Klingl A."/>
            <person name="Woyke T."/>
            <person name="Ryan C.M."/>
            <person name="Banfield J.F."/>
        </authorList>
    </citation>
    <scope>NUCLEOTIDE SEQUENCE [LARGE SCALE GENOMIC DNA]</scope>
    <source>
        <strain evidence="5">CG23_combo_of_CG06-09_8_20_14_all_36_12</strain>
    </source>
</reference>
<gene>
    <name evidence="5" type="ORF">COX34_01690</name>
</gene>
<evidence type="ECO:0000313" key="5">
    <source>
        <dbReference type="EMBL" id="PIP24898.1"/>
    </source>
</evidence>
<comment type="similarity">
    <text evidence="1 2">Belongs to the peptidase M16 family.</text>
</comment>
<sequence length="421" mass="48785">MFKKTILKNGLRVITYPMDDTKAITLLILIGAGSRYEKKEINGISHLLEHMAFRGTKNRPRKLDIVKELDRVGGLYNAFTGKELMGFWVKVDSRHFDLSSDILSDMIFNSLFKEKEIEKEKKAIIEEINMYLDTPQTYILELWEKLLYGDQPLGWMIAGEKTIVRSITRKDIVNYFKSQFSAENAVISLAGNFKEKEALQKIKKFFGKFKDVKTISKRQVIEKQKFPEVLLQTKETDQAHLTLGVRAYDIFSPQKYPLAVLANLLGGIMSSRLFLEIREKRGMAYYIRTMTENYTDTGYLVTHAGIDNKKIEEAIKIILKEYKKLRERKVPKDELQKAKDNIKGHLYLGLETSDAWAVYLGAQEILKRKIWTPEKECQMIDKVSQDDILKVAKEIFRPAKLNLALIGPFKDKTKFQELLHI</sequence>
<dbReference type="EMBL" id="PCRS01000028">
    <property type="protein sequence ID" value="PIP24898.1"/>
    <property type="molecule type" value="Genomic_DNA"/>
</dbReference>
<dbReference type="GO" id="GO:0004222">
    <property type="term" value="F:metalloendopeptidase activity"/>
    <property type="evidence" value="ECO:0007669"/>
    <property type="project" value="InterPro"/>
</dbReference>
<name>A0A2G9Z088_9BACT</name>
<comment type="caution">
    <text evidence="5">The sequence shown here is derived from an EMBL/GenBank/DDBJ whole genome shotgun (WGS) entry which is preliminary data.</text>
</comment>
<protein>
    <recommendedName>
        <fullName evidence="7">Peptidase M16</fullName>
    </recommendedName>
</protein>
<feature type="domain" description="Peptidase M16 C-terminal" evidence="4">
    <location>
        <begin position="166"/>
        <end position="341"/>
    </location>
</feature>
<evidence type="ECO:0008006" key="7">
    <source>
        <dbReference type="Google" id="ProtNLM"/>
    </source>
</evidence>
<dbReference type="InterPro" id="IPR011249">
    <property type="entry name" value="Metalloenz_LuxS/M16"/>
</dbReference>
<feature type="domain" description="Peptidase M16 N-terminal" evidence="3">
    <location>
        <begin position="20"/>
        <end position="158"/>
    </location>
</feature>
<dbReference type="SUPFAM" id="SSF63411">
    <property type="entry name" value="LuxS/MPP-like metallohydrolase"/>
    <property type="match status" value="2"/>
</dbReference>
<dbReference type="Gene3D" id="3.30.830.10">
    <property type="entry name" value="Metalloenzyme, LuxS/M16 peptidase-like"/>
    <property type="match status" value="2"/>
</dbReference>
<dbReference type="GO" id="GO:0006508">
    <property type="term" value="P:proteolysis"/>
    <property type="evidence" value="ECO:0007669"/>
    <property type="project" value="InterPro"/>
</dbReference>
<dbReference type="Pfam" id="PF00675">
    <property type="entry name" value="Peptidase_M16"/>
    <property type="match status" value="1"/>
</dbReference>
<dbReference type="PROSITE" id="PS00143">
    <property type="entry name" value="INSULINASE"/>
    <property type="match status" value="1"/>
</dbReference>
<dbReference type="AlphaFoldDB" id="A0A2G9Z088"/>
<dbReference type="InterPro" id="IPR001431">
    <property type="entry name" value="Pept_M16_Zn_BS"/>
</dbReference>
<dbReference type="InterPro" id="IPR007863">
    <property type="entry name" value="Peptidase_M16_C"/>
</dbReference>
<evidence type="ECO:0000256" key="1">
    <source>
        <dbReference type="ARBA" id="ARBA00007261"/>
    </source>
</evidence>
<dbReference type="Proteomes" id="UP000228681">
    <property type="component" value="Unassembled WGS sequence"/>
</dbReference>